<feature type="region of interest" description="Disordered" evidence="1">
    <location>
        <begin position="114"/>
        <end position="143"/>
    </location>
</feature>
<dbReference type="EMBL" id="MJUW02000100">
    <property type="protein sequence ID" value="OQD45242.1"/>
    <property type="molecule type" value="Genomic_DNA"/>
</dbReference>
<organism evidence="2 3">
    <name type="scientific">Candidatus Brocadia sapporoensis</name>
    <dbReference type="NCBI Taxonomy" id="392547"/>
    <lineage>
        <taxon>Bacteria</taxon>
        <taxon>Pseudomonadati</taxon>
        <taxon>Planctomycetota</taxon>
        <taxon>Candidatus Brocadiia</taxon>
        <taxon>Candidatus Brocadiales</taxon>
        <taxon>Candidatus Brocadiaceae</taxon>
        <taxon>Candidatus Brocadia</taxon>
    </lineage>
</organism>
<evidence type="ECO:0000313" key="2">
    <source>
        <dbReference type="EMBL" id="OQD45242.1"/>
    </source>
</evidence>
<evidence type="ECO:0000313" key="3">
    <source>
        <dbReference type="Proteomes" id="UP000242219"/>
    </source>
</evidence>
<dbReference type="PROSITE" id="PS51257">
    <property type="entry name" value="PROKAR_LIPOPROTEIN"/>
    <property type="match status" value="1"/>
</dbReference>
<comment type="caution">
    <text evidence="2">The sequence shown here is derived from an EMBL/GenBank/DDBJ whole genome shotgun (WGS) entry which is preliminary data.</text>
</comment>
<feature type="region of interest" description="Disordered" evidence="1">
    <location>
        <begin position="243"/>
        <end position="270"/>
    </location>
</feature>
<protein>
    <recommendedName>
        <fullName evidence="4">DUF4878 domain-containing protein</fullName>
    </recommendedName>
</protein>
<keyword evidence="3" id="KW-1185">Reference proteome</keyword>
<dbReference type="RefSeq" id="WP_070067591.1">
    <property type="nucleotide sequence ID" value="NZ_MJUW02000100.1"/>
</dbReference>
<reference evidence="2 3" key="1">
    <citation type="journal article" date="2016" name="Genome Announc.">
        <title>Draft Genome Sequence of the Anaerobic Ammonium-Oxidizing Bacterium 'Candidatus Brocadia sp. 40'.</title>
        <authorList>
            <person name="Ali M."/>
            <person name="Haroon M.F."/>
            <person name="Narita Y."/>
            <person name="Zhang L."/>
            <person name="Rangel Shaw D."/>
            <person name="Okabe S."/>
            <person name="Saikaly P.E."/>
        </authorList>
    </citation>
    <scope>NUCLEOTIDE SEQUENCE [LARGE SCALE GENOMIC DNA]</scope>
    <source>
        <strain evidence="2 3">40</strain>
    </source>
</reference>
<dbReference type="Proteomes" id="UP000242219">
    <property type="component" value="Unassembled WGS sequence"/>
</dbReference>
<sequence length="270" mass="29707">MSNRKKCFLKYVCFPMLFLFGCSTSYHEQVQKHSVEIKSLEKRTDDLSGKINLVVNDANVLHNEMEEAKTSNIISRKKIDGLEASIRDLNERITSLSTSAKTPDIVPSAEKEIPVKMEESAADSSRSSGTQETEVQHRENAESPLTVAKGFWDAMNAKDIQSVKSHTTKESGDKLRIKDNDAITDGKITFGEVMVEDTKAIIKTAIQPYRGTTTSEAQMQTILVKEDGQWKVDVDQTMASVPGGAMGASVQDVGQTAEEGLKKGTGEMKK</sequence>
<evidence type="ECO:0000256" key="1">
    <source>
        <dbReference type="SAM" id="MobiDB-lite"/>
    </source>
</evidence>
<proteinExistence type="predicted"/>
<dbReference type="AlphaFoldDB" id="A0A1V6LYK7"/>
<accession>A0A1V6LYK7</accession>
<evidence type="ECO:0008006" key="4">
    <source>
        <dbReference type="Google" id="ProtNLM"/>
    </source>
</evidence>
<name>A0A1V6LYK7_9BACT</name>
<feature type="compositionally biased region" description="Polar residues" evidence="1">
    <location>
        <begin position="122"/>
        <end position="133"/>
    </location>
</feature>
<gene>
    <name evidence="2" type="ORF">BIY37_09525</name>
</gene>
<feature type="compositionally biased region" description="Basic and acidic residues" evidence="1">
    <location>
        <begin position="259"/>
        <end position="270"/>
    </location>
</feature>